<sequence length="196" mass="21512">MTTIAYKQYTNIPYGGYVSAPVIGPLSTNRTPLMMPRHNYGELPGRHPNPPQFYPSDGASEFSNARRQYLRTRTTQYNMNTGTKMESTLPPTSVYSAGLQQSFLVSQSTKYNAPKCSSMYISAKKSAAVGKSSFKQGLPNDALLSYKNYNRNDVKTALKFSRAGGCVAPAKKGSIYNTNLCNGRVCAWGALVSQTY</sequence>
<dbReference type="AlphaFoldDB" id="A0A6C0CUI1"/>
<protein>
    <submittedName>
        <fullName evidence="1">Uncharacterized protein</fullName>
    </submittedName>
</protein>
<organism evidence="1">
    <name type="scientific">viral metagenome</name>
    <dbReference type="NCBI Taxonomy" id="1070528"/>
    <lineage>
        <taxon>unclassified sequences</taxon>
        <taxon>metagenomes</taxon>
        <taxon>organismal metagenomes</taxon>
    </lineage>
</organism>
<accession>A0A6C0CUI1</accession>
<name>A0A6C0CUI1_9ZZZZ</name>
<proteinExistence type="predicted"/>
<dbReference type="EMBL" id="MN739491">
    <property type="protein sequence ID" value="QHT08178.1"/>
    <property type="molecule type" value="Genomic_DNA"/>
</dbReference>
<evidence type="ECO:0000313" key="1">
    <source>
        <dbReference type="EMBL" id="QHT08178.1"/>
    </source>
</evidence>
<reference evidence="1" key="1">
    <citation type="journal article" date="2020" name="Nature">
        <title>Giant virus diversity and host interactions through global metagenomics.</title>
        <authorList>
            <person name="Schulz F."/>
            <person name="Roux S."/>
            <person name="Paez-Espino D."/>
            <person name="Jungbluth S."/>
            <person name="Walsh D.A."/>
            <person name="Denef V.J."/>
            <person name="McMahon K.D."/>
            <person name="Konstantinidis K.T."/>
            <person name="Eloe-Fadrosh E.A."/>
            <person name="Kyrpides N.C."/>
            <person name="Woyke T."/>
        </authorList>
    </citation>
    <scope>NUCLEOTIDE SEQUENCE</scope>
    <source>
        <strain evidence="1">GVMAG-M-3300022752-39</strain>
    </source>
</reference>